<evidence type="ECO:0000313" key="1">
    <source>
        <dbReference type="EMBL" id="KAH0535284.1"/>
    </source>
</evidence>
<protein>
    <submittedName>
        <fullName evidence="1">Uncharacterized protein</fullName>
    </submittedName>
</protein>
<reference evidence="1 2" key="1">
    <citation type="journal article" date="2021" name="J. Hered.">
        <title>A chromosome-level genome assembly of the parasitoid wasp, Cotesia glomerata (Hymenoptera: Braconidae).</title>
        <authorList>
            <person name="Pinto B.J."/>
            <person name="Weis J.J."/>
            <person name="Gamble T."/>
            <person name="Ode P.J."/>
            <person name="Paul R."/>
            <person name="Zaspel J.M."/>
        </authorList>
    </citation>
    <scope>NUCLEOTIDE SEQUENCE [LARGE SCALE GENOMIC DNA]</scope>
    <source>
        <strain evidence="1">CgM1</strain>
    </source>
</reference>
<comment type="caution">
    <text evidence="1">The sequence shown here is derived from an EMBL/GenBank/DDBJ whole genome shotgun (WGS) entry which is preliminary data.</text>
</comment>
<accession>A0AAV7HVW6</accession>
<keyword evidence="2" id="KW-1185">Reference proteome</keyword>
<dbReference type="AlphaFoldDB" id="A0AAV7HVW6"/>
<sequence length="111" mass="12700">MYAYAYAYDTGLCIFKERPLLADRWSLTEVIAPKSRCLYQHARTKGRGGPRAGCLRGRCSPQTTSCHQPRASLRVIVAKLVPVGTKSPDPQIRMKQEYEFYLRMKDFVCQP</sequence>
<dbReference type="EMBL" id="JAHXZJ010002982">
    <property type="protein sequence ID" value="KAH0535284.1"/>
    <property type="molecule type" value="Genomic_DNA"/>
</dbReference>
<gene>
    <name evidence="1" type="ORF">KQX54_015709</name>
</gene>
<organism evidence="1 2">
    <name type="scientific">Cotesia glomerata</name>
    <name type="common">Lepidopteran parasitic wasp</name>
    <name type="synonym">Apanteles glomeratus</name>
    <dbReference type="NCBI Taxonomy" id="32391"/>
    <lineage>
        <taxon>Eukaryota</taxon>
        <taxon>Metazoa</taxon>
        <taxon>Ecdysozoa</taxon>
        <taxon>Arthropoda</taxon>
        <taxon>Hexapoda</taxon>
        <taxon>Insecta</taxon>
        <taxon>Pterygota</taxon>
        <taxon>Neoptera</taxon>
        <taxon>Endopterygota</taxon>
        <taxon>Hymenoptera</taxon>
        <taxon>Apocrita</taxon>
        <taxon>Ichneumonoidea</taxon>
        <taxon>Braconidae</taxon>
        <taxon>Microgastrinae</taxon>
        <taxon>Cotesia</taxon>
    </lineage>
</organism>
<proteinExistence type="predicted"/>
<evidence type="ECO:0000313" key="2">
    <source>
        <dbReference type="Proteomes" id="UP000826195"/>
    </source>
</evidence>
<name>A0AAV7HVW6_COTGL</name>
<dbReference type="Proteomes" id="UP000826195">
    <property type="component" value="Unassembled WGS sequence"/>
</dbReference>